<feature type="transmembrane region" description="Helical" evidence="1">
    <location>
        <begin position="146"/>
        <end position="168"/>
    </location>
</feature>
<evidence type="ECO:0000256" key="1">
    <source>
        <dbReference type="SAM" id="Phobius"/>
    </source>
</evidence>
<feature type="transmembrane region" description="Helical" evidence="1">
    <location>
        <begin position="23"/>
        <end position="44"/>
    </location>
</feature>
<keyword evidence="1" id="KW-0812">Transmembrane</keyword>
<sequence length="178" mass="18711">MSASAVQSSTNGYLGFVTPMHRALRFTGLVASSLVFGLTLAHVLQSPGSRGLDGPTWLIVQHTFYGGFAVVGGAAEIVGLVASGGDAMLSRRRPCGAIAPAFSSLCLFGTLVSYYFGNRPVNAEVAGWTPGTLPADWTSFRQTWEIAHALSALLGAVAFITLLAVTIWQPTVTTKAHR</sequence>
<evidence type="ECO:0008006" key="4">
    <source>
        <dbReference type="Google" id="ProtNLM"/>
    </source>
</evidence>
<dbReference type="Proteomes" id="UP000199251">
    <property type="component" value="Unassembled WGS sequence"/>
</dbReference>
<evidence type="ECO:0000313" key="2">
    <source>
        <dbReference type="EMBL" id="CQD19035.1"/>
    </source>
</evidence>
<reference evidence="2 3" key="1">
    <citation type="submission" date="2015-03" db="EMBL/GenBank/DDBJ databases">
        <authorList>
            <person name="Urmite Genomes"/>
        </authorList>
    </citation>
    <scope>NUCLEOTIDE SEQUENCE [LARGE SCALE GENOMIC DNA]</scope>
    <source>
        <strain evidence="2 3">CSUR P1491</strain>
    </source>
</reference>
<evidence type="ECO:0000313" key="3">
    <source>
        <dbReference type="Proteomes" id="UP000199251"/>
    </source>
</evidence>
<protein>
    <recommendedName>
        <fullName evidence="4">Integral membrane protein</fullName>
    </recommendedName>
</protein>
<feature type="transmembrane region" description="Helical" evidence="1">
    <location>
        <begin position="64"/>
        <end position="83"/>
    </location>
</feature>
<keyword evidence="1" id="KW-0472">Membrane</keyword>
<keyword evidence="1" id="KW-1133">Transmembrane helix</keyword>
<dbReference type="AlphaFoldDB" id="A0A0E4H0F5"/>
<feature type="transmembrane region" description="Helical" evidence="1">
    <location>
        <begin position="95"/>
        <end position="116"/>
    </location>
</feature>
<dbReference type="EMBL" id="CTEE01000001">
    <property type="protein sequence ID" value="CQD19035.1"/>
    <property type="molecule type" value="Genomic_DNA"/>
</dbReference>
<dbReference type="STRING" id="141349.BN1232_04426"/>
<accession>A0A0E4H0F5</accession>
<proteinExistence type="predicted"/>
<name>A0A0E4H0F5_MYCLN</name>
<gene>
    <name evidence="2" type="ORF">BN1232_04426</name>
</gene>
<organism evidence="2 3">
    <name type="scientific">Mycobacterium lentiflavum</name>
    <dbReference type="NCBI Taxonomy" id="141349"/>
    <lineage>
        <taxon>Bacteria</taxon>
        <taxon>Bacillati</taxon>
        <taxon>Actinomycetota</taxon>
        <taxon>Actinomycetes</taxon>
        <taxon>Mycobacteriales</taxon>
        <taxon>Mycobacteriaceae</taxon>
        <taxon>Mycobacterium</taxon>
        <taxon>Mycobacterium simiae complex</taxon>
    </lineage>
</organism>